<reference evidence="1" key="1">
    <citation type="submission" date="2023-04" db="EMBL/GenBank/DDBJ databases">
        <title>Draft Genome sequencing of Naganishia species isolated from polar environments using Oxford Nanopore Technology.</title>
        <authorList>
            <person name="Leo P."/>
            <person name="Venkateswaran K."/>
        </authorList>
    </citation>
    <scope>NUCLEOTIDE SEQUENCE</scope>
    <source>
        <strain evidence="1">MNA-CCFEE 5262</strain>
    </source>
</reference>
<protein>
    <submittedName>
        <fullName evidence="1">Uncharacterized protein</fullName>
    </submittedName>
</protein>
<evidence type="ECO:0000313" key="1">
    <source>
        <dbReference type="EMBL" id="KAJ9105105.1"/>
    </source>
</evidence>
<dbReference type="EMBL" id="JASBWS010000050">
    <property type="protein sequence ID" value="KAJ9105105.1"/>
    <property type="molecule type" value="Genomic_DNA"/>
</dbReference>
<accession>A0ACC2W1V5</accession>
<gene>
    <name evidence="1" type="ORF">QFC20_004392</name>
</gene>
<name>A0ACC2W1V5_9TREE</name>
<dbReference type="Proteomes" id="UP001230649">
    <property type="component" value="Unassembled WGS sequence"/>
</dbReference>
<proteinExistence type="predicted"/>
<organism evidence="1 2">
    <name type="scientific">Naganishia adeliensis</name>
    <dbReference type="NCBI Taxonomy" id="92952"/>
    <lineage>
        <taxon>Eukaryota</taxon>
        <taxon>Fungi</taxon>
        <taxon>Dikarya</taxon>
        <taxon>Basidiomycota</taxon>
        <taxon>Agaricomycotina</taxon>
        <taxon>Tremellomycetes</taxon>
        <taxon>Filobasidiales</taxon>
        <taxon>Filobasidiaceae</taxon>
        <taxon>Naganishia</taxon>
    </lineage>
</organism>
<keyword evidence="2" id="KW-1185">Reference proteome</keyword>
<evidence type="ECO:0000313" key="2">
    <source>
        <dbReference type="Proteomes" id="UP001230649"/>
    </source>
</evidence>
<comment type="caution">
    <text evidence="1">The sequence shown here is derived from an EMBL/GenBank/DDBJ whole genome shotgun (WGS) entry which is preliminary data.</text>
</comment>
<sequence>MVTSIAVPFGMQAGGRRTFYDVGTAVRDVATYGQLAVREEPIEIRDPMPAADSSSDSSNDGPVIVTESTSGLDTHTGATIDKRKKKKKVKVQKIKSVTSDGERTSSWELGGSWGRSWWL</sequence>